<keyword evidence="1" id="KW-0175">Coiled coil</keyword>
<evidence type="ECO:0000313" key="3">
    <source>
        <dbReference type="EMBL" id="GJS98769.1"/>
    </source>
</evidence>
<reference evidence="3" key="2">
    <citation type="submission" date="2022-01" db="EMBL/GenBank/DDBJ databases">
        <authorList>
            <person name="Yamashiro T."/>
            <person name="Shiraishi A."/>
            <person name="Satake H."/>
            <person name="Nakayama K."/>
        </authorList>
    </citation>
    <scope>NUCLEOTIDE SEQUENCE</scope>
</reference>
<organism evidence="3 4">
    <name type="scientific">Tanacetum coccineum</name>
    <dbReference type="NCBI Taxonomy" id="301880"/>
    <lineage>
        <taxon>Eukaryota</taxon>
        <taxon>Viridiplantae</taxon>
        <taxon>Streptophyta</taxon>
        <taxon>Embryophyta</taxon>
        <taxon>Tracheophyta</taxon>
        <taxon>Spermatophyta</taxon>
        <taxon>Magnoliopsida</taxon>
        <taxon>eudicotyledons</taxon>
        <taxon>Gunneridae</taxon>
        <taxon>Pentapetalae</taxon>
        <taxon>asterids</taxon>
        <taxon>campanulids</taxon>
        <taxon>Asterales</taxon>
        <taxon>Asteraceae</taxon>
        <taxon>Asteroideae</taxon>
        <taxon>Anthemideae</taxon>
        <taxon>Anthemidinae</taxon>
        <taxon>Tanacetum</taxon>
    </lineage>
</organism>
<proteinExistence type="predicted"/>
<gene>
    <name evidence="3" type="ORF">Tco_0819939</name>
</gene>
<protein>
    <recommendedName>
        <fullName evidence="5">Reverse transcriptase zinc-binding domain-containing protein</fullName>
    </recommendedName>
</protein>
<name>A0ABQ5A802_9ASTR</name>
<comment type="caution">
    <text evidence="3">The sequence shown here is derived from an EMBL/GenBank/DDBJ whole genome shotgun (WGS) entry which is preliminary data.</text>
</comment>
<dbReference type="Proteomes" id="UP001151760">
    <property type="component" value="Unassembled WGS sequence"/>
</dbReference>
<feature type="coiled-coil region" evidence="1">
    <location>
        <begin position="146"/>
        <end position="173"/>
    </location>
</feature>
<feature type="compositionally biased region" description="Polar residues" evidence="2">
    <location>
        <begin position="1"/>
        <end position="26"/>
    </location>
</feature>
<dbReference type="EMBL" id="BQNB010012069">
    <property type="protein sequence ID" value="GJS98769.1"/>
    <property type="molecule type" value="Genomic_DNA"/>
</dbReference>
<sequence length="579" mass="66292">MQIQQCKVQEVQSSVTSLGDETSSGIVSDEEIDKQKLEAHYSYMAKIQEVSPEESSSTSQPLEQVQNHDENDVFANVRRHSEQPESINDTYVLKRDDSNVTPDSSNICTNDNQIDQNAAECVDERAALANLIANLTLDTEENKTILKQLKKANASLTQELEKCKTNLDETNSALGEAISCRDSCLIALQNKQNEFEKYKAFNDRTIDYEILQTKLNETLGLLALKDIEIKEGLKTKAYEISVLNQKHDELVKKSLLTKSQLEGYLKENTKVISDLKVKEDKDIDKMIEMDKQYSFLNENCLYSVPQEKLQSEKPCLYEIHMILLILQQICLDREETMTLDNESRSKLDKDTVKPYDYTRQNSLYEIFKAPSLEYLYQLERGKEDFSAVAASTLLEQEILEMIAWYKVLLSSEFGGLNIGCLKAFNWSLLAKWWWRFKTKKNSLWKKVVCSFHGSDGNFGVASDVGSPDSWRWSLHPSGQFSISTLRAIIDSKLLGQLGSKLRWNKLVPSKINILAWRIQNYRLPTRANIDKRGIDLYFILYTALNVLEMADDGDLNLGETISSLIDVVVLCDIWWIWRA</sequence>
<evidence type="ECO:0008006" key="5">
    <source>
        <dbReference type="Google" id="ProtNLM"/>
    </source>
</evidence>
<evidence type="ECO:0000256" key="2">
    <source>
        <dbReference type="SAM" id="MobiDB-lite"/>
    </source>
</evidence>
<evidence type="ECO:0000313" key="4">
    <source>
        <dbReference type="Proteomes" id="UP001151760"/>
    </source>
</evidence>
<keyword evidence="4" id="KW-1185">Reference proteome</keyword>
<accession>A0ABQ5A802</accession>
<reference evidence="3" key="1">
    <citation type="journal article" date="2022" name="Int. J. Mol. Sci.">
        <title>Draft Genome of Tanacetum Coccineum: Genomic Comparison of Closely Related Tanacetum-Family Plants.</title>
        <authorList>
            <person name="Yamashiro T."/>
            <person name="Shiraishi A."/>
            <person name="Nakayama K."/>
            <person name="Satake H."/>
        </authorList>
    </citation>
    <scope>NUCLEOTIDE SEQUENCE</scope>
</reference>
<feature type="region of interest" description="Disordered" evidence="2">
    <location>
        <begin position="1"/>
        <end position="31"/>
    </location>
</feature>
<evidence type="ECO:0000256" key="1">
    <source>
        <dbReference type="SAM" id="Coils"/>
    </source>
</evidence>